<dbReference type="EMBL" id="VSIX01000065">
    <property type="protein sequence ID" value="TYB30860.1"/>
    <property type="molecule type" value="Genomic_DNA"/>
</dbReference>
<feature type="non-terminal residue" evidence="5">
    <location>
        <position position="1"/>
    </location>
</feature>
<dbReference type="Proteomes" id="UP000324143">
    <property type="component" value="Unassembled WGS sequence"/>
</dbReference>
<comment type="similarity">
    <text evidence="4">Belongs to the RNA methyltransferase RlmH family.</text>
</comment>
<reference evidence="5" key="1">
    <citation type="submission" date="2019-08" db="EMBL/GenBank/DDBJ databases">
        <title>Genomic characterization of a novel candidate phylum (ARYD3) from a high temperature, high salinity tertiary oil reservoir in north central Oklahoma, USA.</title>
        <authorList>
            <person name="Youssef N.H."/>
            <person name="Yadav A."/>
            <person name="Elshahed M.S."/>
        </authorList>
    </citation>
    <scope>NUCLEOTIDE SEQUENCE [LARGE SCALE GENOMIC DNA]</scope>
    <source>
        <strain evidence="5">ARYD3</strain>
    </source>
</reference>
<keyword evidence="2" id="KW-0808">Transferase</keyword>
<evidence type="ECO:0000256" key="2">
    <source>
        <dbReference type="ARBA" id="ARBA00022679"/>
    </source>
</evidence>
<evidence type="ECO:0000313" key="6">
    <source>
        <dbReference type="Proteomes" id="UP000324143"/>
    </source>
</evidence>
<dbReference type="SUPFAM" id="SSF75217">
    <property type="entry name" value="alpha/beta knot"/>
    <property type="match status" value="1"/>
</dbReference>
<sequence length="83" mass="9720">LDYRGRILTTEKFAEKIDSKLKHGKHVSFYIGNYYGIDENTLKKADLVLSLSRMTFNHELTVLILLEQIYRVDNILFGGNYHK</sequence>
<organism evidence="5 6">
    <name type="scientific">Candidatus Mcinerneyibacterium aminivorans</name>
    <dbReference type="NCBI Taxonomy" id="2703815"/>
    <lineage>
        <taxon>Bacteria</taxon>
        <taxon>Candidatus Macinerneyibacteriota</taxon>
        <taxon>Candidatus Mcinerneyibacteria</taxon>
        <taxon>Candidatus Mcinerneyibacteriales</taxon>
        <taxon>Candidatus Mcinerneyibacteriaceae</taxon>
        <taxon>Candidatus Mcinerneyibacterium</taxon>
    </lineage>
</organism>
<accession>A0A5D0MHE4</accession>
<dbReference type="GO" id="GO:0008168">
    <property type="term" value="F:methyltransferase activity"/>
    <property type="evidence" value="ECO:0007669"/>
    <property type="project" value="UniProtKB-KW"/>
</dbReference>
<dbReference type="AlphaFoldDB" id="A0A5D0MHE4"/>
<name>A0A5D0MHE4_9BACT</name>
<dbReference type="InterPro" id="IPR003742">
    <property type="entry name" value="RlmH-like"/>
</dbReference>
<proteinExistence type="inferred from homology"/>
<evidence type="ECO:0000313" key="5">
    <source>
        <dbReference type="EMBL" id="TYB30860.1"/>
    </source>
</evidence>
<gene>
    <name evidence="5" type="ORF">FXF47_06655</name>
</gene>
<evidence type="ECO:0000256" key="1">
    <source>
        <dbReference type="ARBA" id="ARBA00022603"/>
    </source>
</evidence>
<keyword evidence="6" id="KW-1185">Reference proteome</keyword>
<evidence type="ECO:0000256" key="3">
    <source>
        <dbReference type="ARBA" id="ARBA00022691"/>
    </source>
</evidence>
<dbReference type="Pfam" id="PF02590">
    <property type="entry name" value="SPOUT_MTase"/>
    <property type="match status" value="1"/>
</dbReference>
<dbReference type="GO" id="GO:0032259">
    <property type="term" value="P:methylation"/>
    <property type="evidence" value="ECO:0007669"/>
    <property type="project" value="UniProtKB-KW"/>
</dbReference>
<keyword evidence="1" id="KW-0489">Methyltransferase</keyword>
<dbReference type="InterPro" id="IPR029026">
    <property type="entry name" value="tRNA_m1G_MTases_N"/>
</dbReference>
<dbReference type="GO" id="GO:0006364">
    <property type="term" value="P:rRNA processing"/>
    <property type="evidence" value="ECO:0007669"/>
    <property type="project" value="InterPro"/>
</dbReference>
<keyword evidence="3" id="KW-0949">S-adenosyl-L-methionine</keyword>
<dbReference type="PANTHER" id="PTHR33603">
    <property type="entry name" value="METHYLTRANSFERASE"/>
    <property type="match status" value="1"/>
</dbReference>
<protein>
    <submittedName>
        <fullName evidence="5">23S rRNA (Pseudouridine(1915)-N(3))-methyltransferase RlmH</fullName>
    </submittedName>
</protein>
<dbReference type="Gene3D" id="3.40.1280.10">
    <property type="match status" value="1"/>
</dbReference>
<dbReference type="PANTHER" id="PTHR33603:SF1">
    <property type="entry name" value="RIBOSOMAL RNA LARGE SUBUNIT METHYLTRANSFERASE H"/>
    <property type="match status" value="1"/>
</dbReference>
<dbReference type="InterPro" id="IPR029028">
    <property type="entry name" value="Alpha/beta_knot_MTases"/>
</dbReference>
<comment type="caution">
    <text evidence="5">The sequence shown here is derived from an EMBL/GenBank/DDBJ whole genome shotgun (WGS) entry which is preliminary data.</text>
</comment>
<evidence type="ECO:0000256" key="4">
    <source>
        <dbReference type="ARBA" id="ARBA00038303"/>
    </source>
</evidence>